<evidence type="ECO:0000313" key="2">
    <source>
        <dbReference type="Proteomes" id="UP000305674"/>
    </source>
</evidence>
<reference evidence="1 2" key="1">
    <citation type="submission" date="2019-04" db="EMBL/GenBank/DDBJ databases">
        <authorList>
            <person name="Hwang J.C."/>
        </authorList>
    </citation>
    <scope>NUCLEOTIDE SEQUENCE [LARGE SCALE GENOMIC DNA]</scope>
    <source>
        <strain evidence="1 2">IMCC35001</strain>
    </source>
</reference>
<dbReference type="RefSeq" id="WP_136852356.1">
    <property type="nucleotide sequence ID" value="NZ_SWCI01000003.1"/>
</dbReference>
<dbReference type="OrthoDB" id="8605335at2"/>
<name>A0A4U1BID1_9GAMM</name>
<comment type="caution">
    <text evidence="1">The sequence shown here is derived from an EMBL/GenBank/DDBJ whole genome shotgun (WGS) entry which is preliminary data.</text>
</comment>
<proteinExistence type="predicted"/>
<gene>
    <name evidence="1" type="ORF">FCL40_06505</name>
</gene>
<protein>
    <submittedName>
        <fullName evidence="1">Uncharacterized protein</fullName>
    </submittedName>
</protein>
<dbReference type="EMBL" id="SWCI01000003">
    <property type="protein sequence ID" value="TKB49806.1"/>
    <property type="molecule type" value="Genomic_DNA"/>
</dbReference>
<evidence type="ECO:0000313" key="1">
    <source>
        <dbReference type="EMBL" id="TKB49806.1"/>
    </source>
</evidence>
<dbReference type="Proteomes" id="UP000305674">
    <property type="component" value="Unassembled WGS sequence"/>
</dbReference>
<organism evidence="1 2">
    <name type="scientific">Ferrimonas sediminicola</name>
    <dbReference type="NCBI Taxonomy" id="2569538"/>
    <lineage>
        <taxon>Bacteria</taxon>
        <taxon>Pseudomonadati</taxon>
        <taxon>Pseudomonadota</taxon>
        <taxon>Gammaproteobacteria</taxon>
        <taxon>Alteromonadales</taxon>
        <taxon>Ferrimonadaceae</taxon>
        <taxon>Ferrimonas</taxon>
    </lineage>
</organism>
<dbReference type="AlphaFoldDB" id="A0A4U1BID1"/>
<sequence>MHRLSSYIRAIQCGSGVVSLTGQVETLADHRDELAQVQVRECRYRFSNGVQLLYRCEEELTDCAESMCPECWLSYRVVDPRGLTIRPMEKSFSNRCQQQFWLKMQAANDGSAACTRASE</sequence>
<accession>A0A4U1BID1</accession>
<keyword evidence="2" id="KW-1185">Reference proteome</keyword>